<feature type="non-terminal residue" evidence="1">
    <location>
        <position position="1"/>
    </location>
</feature>
<dbReference type="EMBL" id="CADCXU010020497">
    <property type="protein sequence ID" value="CAB0008611.1"/>
    <property type="molecule type" value="Genomic_DNA"/>
</dbReference>
<reference evidence="1 2" key="1">
    <citation type="submission" date="2020-02" db="EMBL/GenBank/DDBJ databases">
        <authorList>
            <person name="Ferguson B K."/>
        </authorList>
    </citation>
    <scope>NUCLEOTIDE SEQUENCE [LARGE SCALE GENOMIC DNA]</scope>
</reference>
<dbReference type="Proteomes" id="UP000479000">
    <property type="component" value="Unassembled WGS sequence"/>
</dbReference>
<keyword evidence="2" id="KW-1185">Reference proteome</keyword>
<evidence type="ECO:0000313" key="1">
    <source>
        <dbReference type="EMBL" id="CAB0008611.1"/>
    </source>
</evidence>
<gene>
    <name evidence="1" type="ORF">NTEN_LOCUS13857</name>
</gene>
<accession>A0A6H5GZ17</accession>
<sequence>GVTDSPIVHLGSMRKAASLVRNAPTVAALLDATPHLSDATVSSIASILPMNLDANRAAAGQGHVVAVRLDLLSNRRLRHPAMKHQIKAHPAGTASHPRLTCRTTTVLI</sequence>
<organism evidence="1 2">
    <name type="scientific">Nesidiocoris tenuis</name>
    <dbReference type="NCBI Taxonomy" id="355587"/>
    <lineage>
        <taxon>Eukaryota</taxon>
        <taxon>Metazoa</taxon>
        <taxon>Ecdysozoa</taxon>
        <taxon>Arthropoda</taxon>
        <taxon>Hexapoda</taxon>
        <taxon>Insecta</taxon>
        <taxon>Pterygota</taxon>
        <taxon>Neoptera</taxon>
        <taxon>Paraneoptera</taxon>
        <taxon>Hemiptera</taxon>
        <taxon>Heteroptera</taxon>
        <taxon>Panheteroptera</taxon>
        <taxon>Cimicomorpha</taxon>
        <taxon>Miridae</taxon>
        <taxon>Dicyphina</taxon>
        <taxon>Nesidiocoris</taxon>
    </lineage>
</organism>
<proteinExistence type="predicted"/>
<protein>
    <submittedName>
        <fullName evidence="1">Uncharacterized protein</fullName>
    </submittedName>
</protein>
<evidence type="ECO:0000313" key="2">
    <source>
        <dbReference type="Proteomes" id="UP000479000"/>
    </source>
</evidence>
<dbReference type="AlphaFoldDB" id="A0A6H5GZ17"/>
<name>A0A6H5GZ17_9HEMI</name>